<evidence type="ECO:0000313" key="2">
    <source>
        <dbReference type="Proteomes" id="UP001500620"/>
    </source>
</evidence>
<proteinExistence type="predicted"/>
<dbReference type="Proteomes" id="UP001500620">
    <property type="component" value="Unassembled WGS sequence"/>
</dbReference>
<protein>
    <submittedName>
        <fullName evidence="1">Uncharacterized protein</fullName>
    </submittedName>
</protein>
<dbReference type="EMBL" id="BAABAT010000031">
    <property type="protein sequence ID" value="GAA4258391.1"/>
    <property type="molecule type" value="Genomic_DNA"/>
</dbReference>
<comment type="caution">
    <text evidence="1">The sequence shown here is derived from an EMBL/GenBank/DDBJ whole genome shotgun (WGS) entry which is preliminary data.</text>
</comment>
<name>A0ABP8DL57_9ACTN</name>
<sequence length="134" mass="14942">MPYRRVVSDVDDHREAVFAALNRPRLVEALGRLSLPGLIDLLDEVLRSRTITHDGGDEERIVLAVAAWYPPRAKQEGSDEAYLAALGLPDLGPNDRYYPSGFCQMGTCRTCRTEIVSDVKRVLCPVCRTPRSLT</sequence>
<gene>
    <name evidence="1" type="ORF">GCM10022255_078860</name>
</gene>
<reference evidence="2" key="1">
    <citation type="journal article" date="2019" name="Int. J. Syst. Evol. Microbiol.">
        <title>The Global Catalogue of Microorganisms (GCM) 10K type strain sequencing project: providing services to taxonomists for standard genome sequencing and annotation.</title>
        <authorList>
            <consortium name="The Broad Institute Genomics Platform"/>
            <consortium name="The Broad Institute Genome Sequencing Center for Infectious Disease"/>
            <person name="Wu L."/>
            <person name="Ma J."/>
        </authorList>
    </citation>
    <scope>NUCLEOTIDE SEQUENCE [LARGE SCALE GENOMIC DNA]</scope>
    <source>
        <strain evidence="2">JCM 17441</strain>
    </source>
</reference>
<evidence type="ECO:0000313" key="1">
    <source>
        <dbReference type="EMBL" id="GAA4258391.1"/>
    </source>
</evidence>
<keyword evidence="2" id="KW-1185">Reference proteome</keyword>
<organism evidence="1 2">
    <name type="scientific">Dactylosporangium darangshiense</name>
    <dbReference type="NCBI Taxonomy" id="579108"/>
    <lineage>
        <taxon>Bacteria</taxon>
        <taxon>Bacillati</taxon>
        <taxon>Actinomycetota</taxon>
        <taxon>Actinomycetes</taxon>
        <taxon>Micromonosporales</taxon>
        <taxon>Micromonosporaceae</taxon>
        <taxon>Dactylosporangium</taxon>
    </lineage>
</organism>
<accession>A0ABP8DL57</accession>